<proteinExistence type="predicted"/>
<dbReference type="EMBL" id="QUSF01000108">
    <property type="protein sequence ID" value="RLV91679.1"/>
    <property type="molecule type" value="Genomic_DNA"/>
</dbReference>
<evidence type="ECO:0000256" key="1">
    <source>
        <dbReference type="SAM" id="MobiDB-lite"/>
    </source>
</evidence>
<protein>
    <submittedName>
        <fullName evidence="2">Uncharacterized protein</fullName>
    </submittedName>
</protein>
<keyword evidence="3" id="KW-1185">Reference proteome</keyword>
<dbReference type="Proteomes" id="UP000276834">
    <property type="component" value="Unassembled WGS sequence"/>
</dbReference>
<feature type="region of interest" description="Disordered" evidence="1">
    <location>
        <begin position="1"/>
        <end position="24"/>
    </location>
</feature>
<comment type="caution">
    <text evidence="2">The sequence shown here is derived from an EMBL/GenBank/DDBJ whole genome shotgun (WGS) entry which is preliminary data.</text>
</comment>
<gene>
    <name evidence="2" type="ORF">DV515_00014051</name>
</gene>
<dbReference type="AlphaFoldDB" id="A0A3L8RZ44"/>
<name>A0A3L8RZ44_CHLGU</name>
<reference evidence="2 3" key="1">
    <citation type="journal article" date="2018" name="Proc. R. Soc. B">
        <title>A non-coding region near Follistatin controls head colour polymorphism in the Gouldian finch.</title>
        <authorList>
            <person name="Toomey M.B."/>
            <person name="Marques C.I."/>
            <person name="Andrade P."/>
            <person name="Araujo P.M."/>
            <person name="Sabatino S."/>
            <person name="Gazda M.A."/>
            <person name="Afonso S."/>
            <person name="Lopes R.J."/>
            <person name="Corbo J.C."/>
            <person name="Carneiro M."/>
        </authorList>
    </citation>
    <scope>NUCLEOTIDE SEQUENCE [LARGE SCALE GENOMIC DNA]</scope>
    <source>
        <strain evidence="2">Red01</strain>
        <tissue evidence="2">Muscle</tissue>
    </source>
</reference>
<evidence type="ECO:0000313" key="3">
    <source>
        <dbReference type="Proteomes" id="UP000276834"/>
    </source>
</evidence>
<accession>A0A3L8RZ44</accession>
<organism evidence="2 3">
    <name type="scientific">Chloebia gouldiae</name>
    <name type="common">Gouldian finch</name>
    <name type="synonym">Erythrura gouldiae</name>
    <dbReference type="NCBI Taxonomy" id="44316"/>
    <lineage>
        <taxon>Eukaryota</taxon>
        <taxon>Metazoa</taxon>
        <taxon>Chordata</taxon>
        <taxon>Craniata</taxon>
        <taxon>Vertebrata</taxon>
        <taxon>Euteleostomi</taxon>
        <taxon>Archelosauria</taxon>
        <taxon>Archosauria</taxon>
        <taxon>Dinosauria</taxon>
        <taxon>Saurischia</taxon>
        <taxon>Theropoda</taxon>
        <taxon>Coelurosauria</taxon>
        <taxon>Aves</taxon>
        <taxon>Neognathae</taxon>
        <taxon>Neoaves</taxon>
        <taxon>Telluraves</taxon>
        <taxon>Australaves</taxon>
        <taxon>Passeriformes</taxon>
        <taxon>Passeroidea</taxon>
        <taxon>Passeridae</taxon>
        <taxon>Chloebia</taxon>
    </lineage>
</organism>
<sequence length="110" mass="11317">MNQASALKPPEQLQGLKGRGKGSPAPFASVLCHSPKGVAVPGEAFVIQPAKTKTCLLLWVSRGGLGSSAGLLGVGVLSTCASDRTVFSGGKLSLNDHQSVYVFSSCKQMD</sequence>
<evidence type="ECO:0000313" key="2">
    <source>
        <dbReference type="EMBL" id="RLV91679.1"/>
    </source>
</evidence>